<evidence type="ECO:0000313" key="3">
    <source>
        <dbReference type="Proteomes" id="UP000198649"/>
    </source>
</evidence>
<organism evidence="2 3">
    <name type="scientific">Nocardioides psychrotolerans</name>
    <dbReference type="NCBI Taxonomy" id="1005945"/>
    <lineage>
        <taxon>Bacteria</taxon>
        <taxon>Bacillati</taxon>
        <taxon>Actinomycetota</taxon>
        <taxon>Actinomycetes</taxon>
        <taxon>Propionibacteriales</taxon>
        <taxon>Nocardioidaceae</taxon>
        <taxon>Nocardioides</taxon>
    </lineage>
</organism>
<feature type="signal peptide" evidence="1">
    <location>
        <begin position="1"/>
        <end position="29"/>
    </location>
</feature>
<dbReference type="AlphaFoldDB" id="A0A1I3R8U6"/>
<dbReference type="STRING" id="1005945.SAMN05216561_13010"/>
<name>A0A1I3R8U6_9ACTN</name>
<proteinExistence type="predicted"/>
<evidence type="ECO:0008006" key="4">
    <source>
        <dbReference type="Google" id="ProtNLM"/>
    </source>
</evidence>
<protein>
    <recommendedName>
        <fullName evidence="4">DUF732 domain-containing protein</fullName>
    </recommendedName>
</protein>
<evidence type="ECO:0000256" key="1">
    <source>
        <dbReference type="SAM" id="SignalP"/>
    </source>
</evidence>
<evidence type="ECO:0000313" key="2">
    <source>
        <dbReference type="EMBL" id="SFJ42192.1"/>
    </source>
</evidence>
<dbReference type="EMBL" id="FOQG01000030">
    <property type="protein sequence ID" value="SFJ42192.1"/>
    <property type="molecule type" value="Genomic_DNA"/>
</dbReference>
<feature type="chain" id="PRO_5011510064" description="DUF732 domain-containing protein" evidence="1">
    <location>
        <begin position="30"/>
        <end position="157"/>
    </location>
</feature>
<sequence length="157" mass="16361">MNVRRALAAVAAGLALSATLLLVDGPADAEDARTIRSLAATPAPGPVHHLESPAEVRVLLRSLGIPATAAGSPEWTPATASAIDAHGGPKALAARLSLEYNGAVSGREVEQLVRRVTRELRRGHVSTGRLLDVAEAQCRRELTDRLARGVPTSRASA</sequence>
<keyword evidence="3" id="KW-1185">Reference proteome</keyword>
<accession>A0A1I3R8U6</accession>
<dbReference type="Proteomes" id="UP000198649">
    <property type="component" value="Unassembled WGS sequence"/>
</dbReference>
<reference evidence="2 3" key="1">
    <citation type="submission" date="2016-10" db="EMBL/GenBank/DDBJ databases">
        <authorList>
            <person name="de Groot N.N."/>
        </authorList>
    </citation>
    <scope>NUCLEOTIDE SEQUENCE [LARGE SCALE GENOMIC DNA]</scope>
    <source>
        <strain evidence="2 3">CGMCC 1.11156</strain>
    </source>
</reference>
<gene>
    <name evidence="2" type="ORF">SAMN05216561_13010</name>
</gene>
<keyword evidence="1" id="KW-0732">Signal</keyword>